<organism evidence="3">
    <name type="scientific">Plasmodium falciparum Santa Lucia</name>
    <dbReference type="NCBI Taxonomy" id="478859"/>
    <lineage>
        <taxon>Eukaryota</taxon>
        <taxon>Sar</taxon>
        <taxon>Alveolata</taxon>
        <taxon>Apicomplexa</taxon>
        <taxon>Aconoidasida</taxon>
        <taxon>Haemosporida</taxon>
        <taxon>Plasmodiidae</taxon>
        <taxon>Plasmodium</taxon>
        <taxon>Plasmodium (Laverania)</taxon>
    </lineage>
</organism>
<feature type="transmembrane region" description="Helical" evidence="1">
    <location>
        <begin position="6"/>
        <end position="29"/>
    </location>
</feature>
<keyword evidence="1" id="KW-0812">Transmembrane</keyword>
<evidence type="ECO:0000256" key="1">
    <source>
        <dbReference type="SAM" id="Phobius"/>
    </source>
</evidence>
<evidence type="ECO:0000313" key="3">
    <source>
        <dbReference type="EMBL" id="EUT88221.1"/>
    </source>
</evidence>
<dbReference type="Proteomes" id="UP000030666">
    <property type="component" value="Unassembled WGS sequence"/>
</dbReference>
<sequence length="148" mass="17540">MSHNPASILLFTVQGLLASLTCGLCCYLYSYCYNGRFFKNGRGSNRNNKKRSISSVEGDFPNSKKCKKGHINHECSNNKEENKILIKEDGYETYDTYKTHDIYKTYDTYKTHDIYETYDTYKTHDIYETYDTYKTHDIYETYDCDIYM</sequence>
<keyword evidence="1" id="KW-1133">Transmembrane helix</keyword>
<reference evidence="3" key="1">
    <citation type="submission" date="2013-02" db="EMBL/GenBank/DDBJ databases">
        <title>The Genome Sequence of Plasmodium falciparum Santa Lucia.</title>
        <authorList>
            <consortium name="The Broad Institute Genome Sequencing Platform"/>
            <consortium name="The Broad Institute Genome Sequencing Center for Infectious Disease"/>
            <person name="Neafsey D."/>
            <person name="Cheeseman I."/>
            <person name="Volkman S."/>
            <person name="Adams J."/>
            <person name="Walker B."/>
            <person name="Young S.K."/>
            <person name="Zeng Q."/>
            <person name="Gargeya S."/>
            <person name="Fitzgerald M."/>
            <person name="Haas B."/>
            <person name="Abouelleil A."/>
            <person name="Alvarado L."/>
            <person name="Arachchi H.M."/>
            <person name="Berlin A.M."/>
            <person name="Chapman S.B."/>
            <person name="Dewar J."/>
            <person name="Goldberg J."/>
            <person name="Griggs A."/>
            <person name="Gujja S."/>
            <person name="Hansen M."/>
            <person name="Howarth C."/>
            <person name="Imamovic A."/>
            <person name="Larimer J."/>
            <person name="McCowan C."/>
            <person name="Murphy C."/>
            <person name="Neiman D."/>
            <person name="Pearson M."/>
            <person name="Priest M."/>
            <person name="Roberts A."/>
            <person name="Saif S."/>
            <person name="Shea T."/>
            <person name="Sisk P."/>
            <person name="Sykes S."/>
            <person name="Wortman J."/>
            <person name="Nusbaum C."/>
            <person name="Birren B."/>
        </authorList>
    </citation>
    <scope>NUCLEOTIDE SEQUENCE [LARGE SCALE GENOMIC DNA]</scope>
    <source>
        <strain evidence="3">Santa Lucia</strain>
    </source>
</reference>
<keyword evidence="1" id="KW-0472">Membrane</keyword>
<protein>
    <submittedName>
        <fullName evidence="3">Uncharacterized protein</fullName>
    </submittedName>
</protein>
<gene>
    <name evidence="3" type="ORF">PFAG_01684</name>
</gene>
<evidence type="ECO:0000256" key="2">
    <source>
        <dbReference type="SAM" id="SignalP"/>
    </source>
</evidence>
<feature type="signal peptide" evidence="2">
    <location>
        <begin position="1"/>
        <end position="18"/>
    </location>
</feature>
<proteinExistence type="predicted"/>
<dbReference type="EMBL" id="KE123488">
    <property type="protein sequence ID" value="EUT88221.1"/>
    <property type="molecule type" value="Genomic_DNA"/>
</dbReference>
<keyword evidence="2" id="KW-0732">Signal</keyword>
<name>W7G102_PLAFA</name>
<feature type="chain" id="PRO_5004895428" evidence="2">
    <location>
        <begin position="19"/>
        <end position="148"/>
    </location>
</feature>
<accession>W7G102</accession>
<dbReference type="AlphaFoldDB" id="W7G102"/>